<reference evidence="4 5" key="1">
    <citation type="submission" date="2023-02" db="EMBL/GenBank/DDBJ databases">
        <title>LHISI_Scaffold_Assembly.</title>
        <authorList>
            <person name="Stuart O.P."/>
            <person name="Cleave R."/>
            <person name="Magrath M.J.L."/>
            <person name="Mikheyev A.S."/>
        </authorList>
    </citation>
    <scope>NUCLEOTIDE SEQUENCE [LARGE SCALE GENOMIC DNA]</scope>
    <source>
        <strain evidence="4">Daus_M_001</strain>
        <tissue evidence="4">Leg muscle</tissue>
    </source>
</reference>
<feature type="domain" description="HTH CENPB-type" evidence="3">
    <location>
        <begin position="72"/>
        <end position="145"/>
    </location>
</feature>
<evidence type="ECO:0000256" key="2">
    <source>
        <dbReference type="ARBA" id="ARBA00023125"/>
    </source>
</evidence>
<dbReference type="SMART" id="SM00674">
    <property type="entry name" value="CENPB"/>
    <property type="match status" value="1"/>
</dbReference>
<accession>A0ABQ9HVI7</accession>
<dbReference type="InterPro" id="IPR018586">
    <property type="entry name" value="Brinker_DNA-bd"/>
</dbReference>
<dbReference type="InterPro" id="IPR009057">
    <property type="entry name" value="Homeodomain-like_sf"/>
</dbReference>
<gene>
    <name evidence="4" type="ORF">PR048_007583</name>
</gene>
<sequence length="163" mass="19000">MRDDVERKYLLGSQELDQRRAYDAKFKLKAVSYAKKHGNYSAGRMFGINESCVRRWRQLEQALAASKPTRRAFRGSKSGRYPTLEVTLLEYVQDKLKLRLKISRKAVRKKALEIAKACDISRRNFSASEGWCERFFQRHGISLRKRRSRSSRSPKLCPKSPAE</sequence>
<dbReference type="SUPFAM" id="SSF46689">
    <property type="entry name" value="Homeodomain-like"/>
    <property type="match status" value="1"/>
</dbReference>
<dbReference type="PROSITE" id="PS51253">
    <property type="entry name" value="HTH_CENPB"/>
    <property type="match status" value="1"/>
</dbReference>
<evidence type="ECO:0000313" key="5">
    <source>
        <dbReference type="Proteomes" id="UP001159363"/>
    </source>
</evidence>
<dbReference type="Pfam" id="PF09607">
    <property type="entry name" value="BrkDBD"/>
    <property type="match status" value="1"/>
</dbReference>
<dbReference type="InterPro" id="IPR006600">
    <property type="entry name" value="HTH_CenpB_DNA-bd_dom"/>
</dbReference>
<keyword evidence="2" id="KW-0238">DNA-binding</keyword>
<keyword evidence="5" id="KW-1185">Reference proteome</keyword>
<organism evidence="4 5">
    <name type="scientific">Dryococelus australis</name>
    <dbReference type="NCBI Taxonomy" id="614101"/>
    <lineage>
        <taxon>Eukaryota</taxon>
        <taxon>Metazoa</taxon>
        <taxon>Ecdysozoa</taxon>
        <taxon>Arthropoda</taxon>
        <taxon>Hexapoda</taxon>
        <taxon>Insecta</taxon>
        <taxon>Pterygota</taxon>
        <taxon>Neoptera</taxon>
        <taxon>Polyneoptera</taxon>
        <taxon>Phasmatodea</taxon>
        <taxon>Verophasmatodea</taxon>
        <taxon>Anareolatae</taxon>
        <taxon>Phasmatidae</taxon>
        <taxon>Eurycanthinae</taxon>
        <taxon>Dryococelus</taxon>
    </lineage>
</organism>
<name>A0ABQ9HVI7_9NEOP</name>
<dbReference type="Pfam" id="PF03221">
    <property type="entry name" value="HTH_Tnp_Tc5"/>
    <property type="match status" value="1"/>
</dbReference>
<evidence type="ECO:0000256" key="1">
    <source>
        <dbReference type="ARBA" id="ARBA00004123"/>
    </source>
</evidence>
<comment type="caution">
    <text evidence="4">The sequence shown here is derived from an EMBL/GenBank/DDBJ whole genome shotgun (WGS) entry which is preliminary data.</text>
</comment>
<protein>
    <recommendedName>
        <fullName evidence="3">HTH CENPB-type domain-containing protein</fullName>
    </recommendedName>
</protein>
<dbReference type="EMBL" id="JARBHB010000003">
    <property type="protein sequence ID" value="KAJ8888096.1"/>
    <property type="molecule type" value="Genomic_DNA"/>
</dbReference>
<dbReference type="Proteomes" id="UP001159363">
    <property type="component" value="Chromosome 3"/>
</dbReference>
<proteinExistence type="predicted"/>
<comment type="subcellular location">
    <subcellularLocation>
        <location evidence="1">Nucleus</location>
    </subcellularLocation>
</comment>
<dbReference type="Gene3D" id="1.10.10.60">
    <property type="entry name" value="Homeodomain-like"/>
    <property type="match status" value="2"/>
</dbReference>
<evidence type="ECO:0000313" key="4">
    <source>
        <dbReference type="EMBL" id="KAJ8888096.1"/>
    </source>
</evidence>
<evidence type="ECO:0000259" key="3">
    <source>
        <dbReference type="PROSITE" id="PS51253"/>
    </source>
</evidence>